<dbReference type="EMBL" id="LR828257">
    <property type="protein sequence ID" value="CAD0307550.1"/>
    <property type="molecule type" value="Genomic_DNA"/>
</dbReference>
<dbReference type="EMBL" id="LR828257">
    <property type="protein sequence ID" value="CAD0307557.1"/>
    <property type="molecule type" value="Genomic_DNA"/>
</dbReference>
<sequence length="48" mass="5610">MLDGLGARSDFRYLEGRTHFDLYKEGEDSSALMKKIAWEMYAVARPKR</sequence>
<reference evidence="1 2" key="1">
    <citation type="submission" date="2020-07" db="EMBL/GenBank/DDBJ databases">
        <authorList>
            <person name="Pothier F. J."/>
        </authorList>
    </citation>
    <scope>NUCLEOTIDE SEQUENCE [LARGE SCALE GENOMIC DNA]</scope>
    <source>
        <strain evidence="1 2">CFBP 498</strain>
    </source>
</reference>
<dbReference type="AlphaFoldDB" id="A0A6V7C115"/>
<name>A0A6V7C115_9XANT</name>
<gene>
    <name evidence="1" type="ORF">CFBP498_08110</name>
</gene>
<evidence type="ECO:0000313" key="2">
    <source>
        <dbReference type="Proteomes" id="UP000515406"/>
    </source>
</evidence>
<keyword evidence="2" id="KW-1185">Reference proteome</keyword>
<evidence type="ECO:0000313" key="1">
    <source>
        <dbReference type="EMBL" id="CAD0307557.1"/>
    </source>
</evidence>
<accession>A0A6V7C115</accession>
<dbReference type="Proteomes" id="UP000515406">
    <property type="component" value="Chromosome"/>
</dbReference>
<protein>
    <submittedName>
        <fullName evidence="1">Uncharacterized protein</fullName>
    </submittedName>
</protein>
<organism evidence="1 2">
    <name type="scientific">Xanthomonas hortorum pv. vitians</name>
    <dbReference type="NCBI Taxonomy" id="83224"/>
    <lineage>
        <taxon>Bacteria</taxon>
        <taxon>Pseudomonadati</taxon>
        <taxon>Pseudomonadota</taxon>
        <taxon>Gammaproteobacteria</taxon>
        <taxon>Lysobacterales</taxon>
        <taxon>Lysobacteraceae</taxon>
        <taxon>Xanthomonas</taxon>
    </lineage>
</organism>
<proteinExistence type="predicted"/>